<dbReference type="PANTHER" id="PTHR42849">
    <property type="entry name" value="N-ACETYLNEURAMINATE LYASE"/>
    <property type="match status" value="1"/>
</dbReference>
<organism evidence="3 4">
    <name type="scientific">Zobellia barbeyronii</name>
    <dbReference type="NCBI Taxonomy" id="2748009"/>
    <lineage>
        <taxon>Bacteria</taxon>
        <taxon>Pseudomonadati</taxon>
        <taxon>Bacteroidota</taxon>
        <taxon>Flavobacteriia</taxon>
        <taxon>Flavobacteriales</taxon>
        <taxon>Flavobacteriaceae</taxon>
        <taxon>Zobellia</taxon>
    </lineage>
</organism>
<dbReference type="RefSeq" id="WP_214611576.1">
    <property type="nucleotide sequence ID" value="NZ_JACATN010000003.1"/>
</dbReference>
<name>A0ABS5WDC5_9FLAO</name>
<reference evidence="4" key="2">
    <citation type="submission" date="2023-07" db="EMBL/GenBank/DDBJ databases">
        <title>Zobellia barbeyronii sp. nov., a new marine flavobacterium, isolated from green and red algae.</title>
        <authorList>
            <person name="Nedashkovskaya O.I."/>
            <person name="Otstavnykh N."/>
            <person name="Zhukova N."/>
            <person name="Guzev K."/>
            <person name="Chausova V."/>
            <person name="Tekutyeva L."/>
            <person name="Mikhailov V."/>
            <person name="Isaeva M."/>
        </authorList>
    </citation>
    <scope>NUCLEOTIDE SEQUENCE [LARGE SCALE GENOMIC DNA]</scope>
    <source>
        <strain evidence="4">KMM 6746</strain>
    </source>
</reference>
<dbReference type="CDD" id="cd00408">
    <property type="entry name" value="DHDPS-like"/>
    <property type="match status" value="1"/>
</dbReference>
<dbReference type="EMBL" id="JACATN010000003">
    <property type="protein sequence ID" value="MBT2161406.1"/>
    <property type="molecule type" value="Genomic_DNA"/>
</dbReference>
<proteinExistence type="inferred from homology"/>
<evidence type="ECO:0000313" key="4">
    <source>
        <dbReference type="Proteomes" id="UP000740413"/>
    </source>
</evidence>
<dbReference type="PRINTS" id="PR00146">
    <property type="entry name" value="DHPICSNTHASE"/>
</dbReference>
<evidence type="ECO:0000256" key="2">
    <source>
        <dbReference type="PIRNR" id="PIRNR001365"/>
    </source>
</evidence>
<evidence type="ECO:0000313" key="3">
    <source>
        <dbReference type="EMBL" id="MBT2161406.1"/>
    </source>
</evidence>
<evidence type="ECO:0000256" key="1">
    <source>
        <dbReference type="ARBA" id="ARBA00023239"/>
    </source>
</evidence>
<dbReference type="PIRSF" id="PIRSF001365">
    <property type="entry name" value="DHDPS"/>
    <property type="match status" value="1"/>
</dbReference>
<dbReference type="Proteomes" id="UP000740413">
    <property type="component" value="Unassembled WGS sequence"/>
</dbReference>
<reference evidence="3 4" key="1">
    <citation type="submission" date="2020-06" db="EMBL/GenBank/DDBJ databases">
        <authorList>
            <person name="Isaeva M.P."/>
            <person name="Chernysheva N.Y."/>
        </authorList>
    </citation>
    <scope>NUCLEOTIDE SEQUENCE [LARGE SCALE GENOMIC DNA]</scope>
    <source>
        <strain evidence="3 4">KMM 6746</strain>
    </source>
</reference>
<dbReference type="SUPFAM" id="SSF51569">
    <property type="entry name" value="Aldolase"/>
    <property type="match status" value="1"/>
</dbReference>
<dbReference type="Gene3D" id="3.20.20.70">
    <property type="entry name" value="Aldolase class I"/>
    <property type="match status" value="1"/>
</dbReference>
<dbReference type="Pfam" id="PF00701">
    <property type="entry name" value="DHDPS"/>
    <property type="match status" value="1"/>
</dbReference>
<dbReference type="InterPro" id="IPR002220">
    <property type="entry name" value="DapA-like"/>
</dbReference>
<dbReference type="InterPro" id="IPR013785">
    <property type="entry name" value="Aldolase_TIM"/>
</dbReference>
<sequence length="298" mass="32710">MLKGIIPAIPTCFSDDGQINKEAQKKVIQFVIKAGAHGIVFPGLASEYTYLTSDERVELIKLLVAEVDGKLPIVAGIGAPSKEETILLGKEAMKNGINHFMLMAPKRFEKDIQKHEVFFQEVASALPNCVILLQNAPSPMGAGLNAEELIQISKSNSAIKYIKEETLPSGPAITALLNHDMPHLVGIFGGGGSRYIIDELNRGSLGAVPAAEITDLHVAIYNAHQNGEAKEARNLYRLSLPLLTAQTIYRMELTKYILKKRDIVDALHVRAPLPKLDTYAKQDLDLILQDLQEENILI</sequence>
<dbReference type="PANTHER" id="PTHR42849:SF1">
    <property type="entry name" value="N-ACETYLNEURAMINATE LYASE"/>
    <property type="match status" value="1"/>
</dbReference>
<protein>
    <submittedName>
        <fullName evidence="3">Dihydrodipicolinate synthase family protein</fullName>
    </submittedName>
</protein>
<keyword evidence="1 2" id="KW-0456">Lyase</keyword>
<accession>A0ABS5WDC5</accession>
<comment type="caution">
    <text evidence="3">The sequence shown here is derived from an EMBL/GenBank/DDBJ whole genome shotgun (WGS) entry which is preliminary data.</text>
</comment>
<keyword evidence="4" id="KW-1185">Reference proteome</keyword>
<comment type="similarity">
    <text evidence="2">Belongs to the DapA family.</text>
</comment>
<dbReference type="SMART" id="SM01130">
    <property type="entry name" value="DHDPS"/>
    <property type="match status" value="1"/>
</dbReference>
<gene>
    <name evidence="3" type="ORF">HW347_09015</name>
</gene>